<comment type="caution">
    <text evidence="8">The sequence shown here is derived from an EMBL/GenBank/DDBJ whole genome shotgun (WGS) entry which is preliminary data.</text>
</comment>
<evidence type="ECO:0000313" key="8">
    <source>
        <dbReference type="EMBL" id="KAK6154623.1"/>
    </source>
</evidence>
<keyword evidence="5 6" id="KW-0539">Nucleus</keyword>
<evidence type="ECO:0000256" key="3">
    <source>
        <dbReference type="ARBA" id="ARBA00023015"/>
    </source>
</evidence>
<name>A0ABR0X5M0_REHGL</name>
<keyword evidence="3 6" id="KW-0805">Transcription regulation</keyword>
<dbReference type="PANTHER" id="PTHR33057">
    <property type="entry name" value="TRANSCRIPTION REPRESSOR OFP7-RELATED"/>
    <property type="match status" value="1"/>
</dbReference>
<dbReference type="PANTHER" id="PTHR33057:SF114">
    <property type="entry name" value="TRANSCRIPTION REPRESSOR-RELATED"/>
    <property type="match status" value="1"/>
</dbReference>
<dbReference type="PROSITE" id="PS51754">
    <property type="entry name" value="OVATE"/>
    <property type="match status" value="1"/>
</dbReference>
<keyword evidence="4 6" id="KW-0804">Transcription</keyword>
<dbReference type="InterPro" id="IPR038933">
    <property type="entry name" value="Ovate"/>
</dbReference>
<reference evidence="8 9" key="1">
    <citation type="journal article" date="2021" name="Comput. Struct. Biotechnol. J.">
        <title>De novo genome assembly of the potent medicinal plant Rehmannia glutinosa using nanopore technology.</title>
        <authorList>
            <person name="Ma L."/>
            <person name="Dong C."/>
            <person name="Song C."/>
            <person name="Wang X."/>
            <person name="Zheng X."/>
            <person name="Niu Y."/>
            <person name="Chen S."/>
            <person name="Feng W."/>
        </authorList>
    </citation>
    <scope>NUCLEOTIDE SEQUENCE [LARGE SCALE GENOMIC DNA]</scope>
    <source>
        <strain evidence="8">DH-2019</strain>
    </source>
</reference>
<gene>
    <name evidence="8" type="ORF">DH2020_008871</name>
</gene>
<evidence type="ECO:0000256" key="5">
    <source>
        <dbReference type="ARBA" id="ARBA00023242"/>
    </source>
</evidence>
<dbReference type="InterPro" id="IPR006458">
    <property type="entry name" value="Ovate_C"/>
</dbReference>
<evidence type="ECO:0000256" key="2">
    <source>
        <dbReference type="ARBA" id="ARBA00022491"/>
    </source>
</evidence>
<protein>
    <recommendedName>
        <fullName evidence="6">Transcription repressor</fullName>
    </recommendedName>
    <alternativeName>
        <fullName evidence="6">Ovate family protein</fullName>
    </alternativeName>
</protein>
<evidence type="ECO:0000256" key="4">
    <source>
        <dbReference type="ARBA" id="ARBA00023163"/>
    </source>
</evidence>
<proteinExistence type="predicted"/>
<dbReference type="Proteomes" id="UP001318860">
    <property type="component" value="Unassembled WGS sequence"/>
</dbReference>
<keyword evidence="2 6" id="KW-0678">Repressor</keyword>
<evidence type="ECO:0000259" key="7">
    <source>
        <dbReference type="PROSITE" id="PS51754"/>
    </source>
</evidence>
<accession>A0ABR0X5M0</accession>
<evidence type="ECO:0000256" key="6">
    <source>
        <dbReference type="RuleBase" id="RU367028"/>
    </source>
</evidence>
<dbReference type="NCBIfam" id="TIGR01568">
    <property type="entry name" value="A_thal_3678"/>
    <property type="match status" value="1"/>
</dbReference>
<evidence type="ECO:0000256" key="1">
    <source>
        <dbReference type="ARBA" id="ARBA00004123"/>
    </source>
</evidence>
<comment type="function">
    <text evidence="6">Transcriptional repressor that regulates multiple aspects of plant growth and development.</text>
</comment>
<comment type="subcellular location">
    <subcellularLocation>
        <location evidence="1 6">Nucleus</location>
    </subcellularLocation>
</comment>
<dbReference type="EMBL" id="JABTTQ020000005">
    <property type="protein sequence ID" value="KAK6154623.1"/>
    <property type="molecule type" value="Genomic_DNA"/>
</dbReference>
<keyword evidence="9" id="KW-1185">Reference proteome</keyword>
<dbReference type="Pfam" id="PF04844">
    <property type="entry name" value="Ovate"/>
    <property type="match status" value="1"/>
</dbReference>
<sequence length="73" mass="8636">MVAMEKSSYDPREDFRESMVEMIAANKIREAKDLRRLLNYYVTMNSEEFRGVILEEELSNQRDDQVTSELDAQ</sequence>
<evidence type="ECO:0000313" key="9">
    <source>
        <dbReference type="Proteomes" id="UP001318860"/>
    </source>
</evidence>
<feature type="domain" description="OVATE" evidence="7">
    <location>
        <begin position="4"/>
        <end position="63"/>
    </location>
</feature>
<organism evidence="8 9">
    <name type="scientific">Rehmannia glutinosa</name>
    <name type="common">Chinese foxglove</name>
    <dbReference type="NCBI Taxonomy" id="99300"/>
    <lineage>
        <taxon>Eukaryota</taxon>
        <taxon>Viridiplantae</taxon>
        <taxon>Streptophyta</taxon>
        <taxon>Embryophyta</taxon>
        <taxon>Tracheophyta</taxon>
        <taxon>Spermatophyta</taxon>
        <taxon>Magnoliopsida</taxon>
        <taxon>eudicotyledons</taxon>
        <taxon>Gunneridae</taxon>
        <taxon>Pentapetalae</taxon>
        <taxon>asterids</taxon>
        <taxon>lamiids</taxon>
        <taxon>Lamiales</taxon>
        <taxon>Orobanchaceae</taxon>
        <taxon>Rehmannieae</taxon>
        <taxon>Rehmannia</taxon>
    </lineage>
</organism>